<dbReference type="EMBL" id="JABBVZ010000003">
    <property type="protein sequence ID" value="NMP21032.1"/>
    <property type="molecule type" value="Genomic_DNA"/>
</dbReference>
<keyword evidence="1" id="KW-0812">Transmembrane</keyword>
<dbReference type="AlphaFoldDB" id="A0A7Y0Q128"/>
<sequence length="322" mass="35149">MRVQDDVVKDYRLVPEDFVKHLFSTLAVVIVVVLLASLLFGVPEATPLTIKSYASKNPVAFEQMALRALDGQGRIASYGPPYNHGNASVQTSIQSAVGVIHPVNAATDFILKPLAMASIINPAIGRTLGNFNAASPAQQKSWETAYTTALSHGVYRHGAVVTPKGNFGPLPALMNDVLLLGKSGLMSGALIRNGSIVTRFDNQNYLLFLQGTPMHQIAKPLALTGEQWGIIHPAVPGYPGAWWMTIPTWVYQWSFVANNAAADAMALSIGFLFWLALALVPWIPGLNRLPRYLGVHRLIWKEYYRSHSEPPASDEEGRKHAS</sequence>
<keyword evidence="3" id="KW-1185">Reference proteome</keyword>
<reference evidence="2 3" key="1">
    <citation type="submission" date="2020-04" db="EMBL/GenBank/DDBJ databases">
        <authorList>
            <person name="Zhang R."/>
            <person name="Schippers A."/>
        </authorList>
    </citation>
    <scope>NUCLEOTIDE SEQUENCE [LARGE SCALE GENOMIC DNA]</scope>
    <source>
        <strain evidence="2 3">DSM 109850</strain>
    </source>
</reference>
<accession>A0A7Y0Q128</accession>
<keyword evidence="1" id="KW-1133">Transmembrane helix</keyword>
<keyword evidence="1" id="KW-0472">Membrane</keyword>
<dbReference type="RefSeq" id="WP_169095965.1">
    <property type="nucleotide sequence ID" value="NZ_JABBVZ010000003.1"/>
</dbReference>
<organism evidence="2 3">
    <name type="scientific">Sulfobacillus harzensis</name>
    <dbReference type="NCBI Taxonomy" id="2729629"/>
    <lineage>
        <taxon>Bacteria</taxon>
        <taxon>Bacillati</taxon>
        <taxon>Bacillota</taxon>
        <taxon>Clostridia</taxon>
        <taxon>Eubacteriales</taxon>
        <taxon>Clostridiales Family XVII. Incertae Sedis</taxon>
        <taxon>Sulfobacillus</taxon>
    </lineage>
</organism>
<feature type="transmembrane region" description="Helical" evidence="1">
    <location>
        <begin position="264"/>
        <end position="283"/>
    </location>
</feature>
<name>A0A7Y0Q128_9FIRM</name>
<dbReference type="Proteomes" id="UP000533476">
    <property type="component" value="Unassembled WGS sequence"/>
</dbReference>
<evidence type="ECO:0000313" key="3">
    <source>
        <dbReference type="Proteomes" id="UP000533476"/>
    </source>
</evidence>
<evidence type="ECO:0000313" key="2">
    <source>
        <dbReference type="EMBL" id="NMP21032.1"/>
    </source>
</evidence>
<gene>
    <name evidence="2" type="ORF">HIJ39_01500</name>
</gene>
<protein>
    <submittedName>
        <fullName evidence="2">Cytochrome B6</fullName>
    </submittedName>
</protein>
<proteinExistence type="predicted"/>
<feature type="transmembrane region" description="Helical" evidence="1">
    <location>
        <begin position="21"/>
        <end position="42"/>
    </location>
</feature>
<comment type="caution">
    <text evidence="2">The sequence shown here is derived from an EMBL/GenBank/DDBJ whole genome shotgun (WGS) entry which is preliminary data.</text>
</comment>
<evidence type="ECO:0000256" key="1">
    <source>
        <dbReference type="SAM" id="Phobius"/>
    </source>
</evidence>